<organism evidence="1 2">
    <name type="scientific">Parageobacillus toebii</name>
    <dbReference type="NCBI Taxonomy" id="153151"/>
    <lineage>
        <taxon>Bacteria</taxon>
        <taxon>Bacillati</taxon>
        <taxon>Bacillota</taxon>
        <taxon>Bacilli</taxon>
        <taxon>Bacillales</taxon>
        <taxon>Anoxybacillaceae</taxon>
        <taxon>Parageobacillus</taxon>
    </lineage>
</organism>
<gene>
    <name evidence="1" type="ORF">B4110_3718</name>
</gene>
<sequence>MFGQGAEQRIVHRLLFLFEPSAQALIQLVLVHVSLLKQPGEDVFSGNAEEIGEDRAEFDIGRLEHFLNPVFLRSQLSDPLFAEAGKIPQFANIRWGDETFFNESMAEQLGDPLGVRDIGFSSRDIFDPLRIGQCQVDIALEEGEDRFPIHAGGFHGDMGNAMFFEPLKQVAKSLRERGEGLNVLLNVSIFFP</sequence>
<proteinExistence type="predicted"/>
<accession>A0A150MVV3</accession>
<evidence type="ECO:0000313" key="1">
    <source>
        <dbReference type="EMBL" id="KYD28529.1"/>
    </source>
</evidence>
<dbReference type="Proteomes" id="UP000075324">
    <property type="component" value="Unassembled WGS sequence"/>
</dbReference>
<name>A0A150MVV3_9BACL</name>
<evidence type="ECO:0000313" key="2">
    <source>
        <dbReference type="Proteomes" id="UP000075324"/>
    </source>
</evidence>
<dbReference type="AlphaFoldDB" id="A0A150MVV3"/>
<dbReference type="EMBL" id="LQYW01000077">
    <property type="protein sequence ID" value="KYD28529.1"/>
    <property type="molecule type" value="Genomic_DNA"/>
</dbReference>
<protein>
    <submittedName>
        <fullName evidence="1">Uncharacterized protein</fullName>
    </submittedName>
</protein>
<reference evidence="1 2" key="1">
    <citation type="submission" date="2016-01" db="EMBL/GenBank/DDBJ databases">
        <title>Draft Genome Sequences of Seven Thermophilic Sporeformers Isolated from Foods.</title>
        <authorList>
            <person name="Berendsen E.M."/>
            <person name="Wells-Bennik M.H."/>
            <person name="Krawcyk A.O."/>
            <person name="De Jong A."/>
            <person name="Holsappel S."/>
            <person name="Eijlander R.T."/>
            <person name="Kuipers O.P."/>
        </authorList>
    </citation>
    <scope>NUCLEOTIDE SEQUENCE [LARGE SCALE GENOMIC DNA]</scope>
    <source>
        <strain evidence="1 2">B4110</strain>
    </source>
</reference>
<comment type="caution">
    <text evidence="1">The sequence shown here is derived from an EMBL/GenBank/DDBJ whole genome shotgun (WGS) entry which is preliminary data.</text>
</comment>